<comment type="catalytic activity">
    <reaction evidence="1">
        <text>2'-deoxyuridine + phosphate = 2-deoxy-alpha-D-ribose 1-phosphate + uracil</text>
        <dbReference type="Rhea" id="RHEA:22824"/>
        <dbReference type="ChEBI" id="CHEBI:16450"/>
        <dbReference type="ChEBI" id="CHEBI:17568"/>
        <dbReference type="ChEBI" id="CHEBI:43474"/>
        <dbReference type="ChEBI" id="CHEBI:57259"/>
        <dbReference type="EC" id="2.4.2.2"/>
    </reaction>
</comment>
<dbReference type="NCBIfam" id="NF004747">
    <property type="entry name" value="PRK06078.1"/>
    <property type="match status" value="1"/>
</dbReference>
<feature type="domain" description="Pyrimidine nucleoside phosphorylase C-terminal" evidence="12">
    <location>
        <begin position="345"/>
        <end position="420"/>
    </location>
</feature>
<sequence length="443" mass="46360">MRAVDLIHKKRSGESLTAEELSFLIEGYSRGDIPDYQMSAWAMAVYFQGMTAEETAHLTLAMAESGDQVDLTSIQGIKADKHSTGGVGDKTTLIVAPLVAACGVPVAKMSGRGLGHTGGTIDKLESMAGFRTELSREQFFAQVNEIGIAVIGQSGNITPADKKLYALRDVTATVESIPLIASSVMSKKIAAGADAIVLDVKTGSGAFMKTLEDSEALAAAMVGIGSQVGRRTAALISDMDQPLGYAIGNALEVEEAIAVLQGNGPRDLLDLCLALSAHMVVLGGQADHLEAAEVMLLERLESGAALAKFRAFVAAQGGDPAVADDPGLLPRAPVIIEVIVQQEGYVLHIDAEQLGLAAMMLGAGRAAKDDAIDHAVGLVLKRKVGDSVKAGDVIALLHAREDSPSVEAAMQRVREAYTINGNKKPADKPLLLSVVTAEGIKRF</sequence>
<gene>
    <name evidence="13" type="primary">pdp</name>
    <name evidence="13" type="ORF">GCM10010911_29570</name>
</gene>
<dbReference type="SMART" id="SM00941">
    <property type="entry name" value="PYNP_C"/>
    <property type="match status" value="1"/>
</dbReference>
<evidence type="ECO:0000256" key="4">
    <source>
        <dbReference type="ARBA" id="ARBA00006915"/>
    </source>
</evidence>
<evidence type="ECO:0000256" key="6">
    <source>
        <dbReference type="ARBA" id="ARBA00011889"/>
    </source>
</evidence>
<evidence type="ECO:0000256" key="7">
    <source>
        <dbReference type="ARBA" id="ARBA00014680"/>
    </source>
</evidence>
<evidence type="ECO:0000256" key="2">
    <source>
        <dbReference type="ARBA" id="ARBA00001958"/>
    </source>
</evidence>
<dbReference type="PROSITE" id="PS00647">
    <property type="entry name" value="THYMID_PHOSPHORYLASE"/>
    <property type="match status" value="1"/>
</dbReference>
<dbReference type="GO" id="GO:0009032">
    <property type="term" value="F:thymidine phosphorylase activity"/>
    <property type="evidence" value="ECO:0007669"/>
    <property type="project" value="TreeGrafter"/>
</dbReference>
<evidence type="ECO:0000256" key="10">
    <source>
        <dbReference type="ARBA" id="ARBA00048453"/>
    </source>
</evidence>
<dbReference type="InterPro" id="IPR000312">
    <property type="entry name" value="Glycosyl_Trfase_fam3"/>
</dbReference>
<dbReference type="FunFam" id="3.40.1030.10:FF:000003">
    <property type="entry name" value="Pyrimidine-nucleoside phosphorylase"/>
    <property type="match status" value="1"/>
</dbReference>
<evidence type="ECO:0000259" key="12">
    <source>
        <dbReference type="SMART" id="SM00941"/>
    </source>
</evidence>
<dbReference type="Proteomes" id="UP000612456">
    <property type="component" value="Unassembled WGS sequence"/>
</dbReference>
<dbReference type="SUPFAM" id="SSF54680">
    <property type="entry name" value="Pyrimidine nucleoside phosphorylase C-terminal domain"/>
    <property type="match status" value="1"/>
</dbReference>
<dbReference type="Gene3D" id="3.90.1170.30">
    <property type="entry name" value="Pyrimidine nucleoside phosphorylase-like, C-terminal domain"/>
    <property type="match status" value="1"/>
</dbReference>
<dbReference type="InterPro" id="IPR000053">
    <property type="entry name" value="Thymidine/pyrmidine_PPase"/>
</dbReference>
<dbReference type="GO" id="GO:0005829">
    <property type="term" value="C:cytosol"/>
    <property type="evidence" value="ECO:0007669"/>
    <property type="project" value="TreeGrafter"/>
</dbReference>
<evidence type="ECO:0000256" key="1">
    <source>
        <dbReference type="ARBA" id="ARBA00001066"/>
    </source>
</evidence>
<comment type="catalytic activity">
    <reaction evidence="10">
        <text>uridine + phosphate = alpha-D-ribose 1-phosphate + uracil</text>
        <dbReference type="Rhea" id="RHEA:24388"/>
        <dbReference type="ChEBI" id="CHEBI:16704"/>
        <dbReference type="ChEBI" id="CHEBI:17568"/>
        <dbReference type="ChEBI" id="CHEBI:43474"/>
        <dbReference type="ChEBI" id="CHEBI:57720"/>
        <dbReference type="EC" id="2.4.2.2"/>
    </reaction>
</comment>
<dbReference type="AlphaFoldDB" id="A0A917DTM5"/>
<dbReference type="Gene3D" id="1.20.970.10">
    <property type="entry name" value="Transferase, Pyrimidine Nucleoside Phosphorylase, Chain C"/>
    <property type="match status" value="1"/>
</dbReference>
<protein>
    <recommendedName>
        <fullName evidence="7">Pyrimidine-nucleoside phosphorylase</fullName>
        <ecNumber evidence="6">2.4.2.2</ecNumber>
    </recommendedName>
</protein>
<comment type="similarity">
    <text evidence="4">Belongs to the thymidine/pyrimidine-nucleoside phosphorylase family.</text>
</comment>
<organism evidence="13 14">
    <name type="scientific">Paenibacillus nasutitermitis</name>
    <dbReference type="NCBI Taxonomy" id="1652958"/>
    <lineage>
        <taxon>Bacteria</taxon>
        <taxon>Bacillati</taxon>
        <taxon>Bacillota</taxon>
        <taxon>Bacilli</taxon>
        <taxon>Bacillales</taxon>
        <taxon>Paenibacillaceae</taxon>
        <taxon>Paenibacillus</taxon>
    </lineage>
</organism>
<dbReference type="SUPFAM" id="SSF52418">
    <property type="entry name" value="Nucleoside phosphorylase/phosphoribosyltransferase catalytic domain"/>
    <property type="match status" value="1"/>
</dbReference>
<dbReference type="Pfam" id="PF00591">
    <property type="entry name" value="Glycos_transf_3"/>
    <property type="match status" value="1"/>
</dbReference>
<dbReference type="Gene3D" id="3.40.1030.10">
    <property type="entry name" value="Nucleoside phosphorylase/phosphoribosyltransferase catalytic domain"/>
    <property type="match status" value="1"/>
</dbReference>
<dbReference type="SUPFAM" id="SSF47648">
    <property type="entry name" value="Nucleoside phosphorylase/phosphoribosyltransferase N-terminal domain"/>
    <property type="match status" value="1"/>
</dbReference>
<evidence type="ECO:0000313" key="14">
    <source>
        <dbReference type="Proteomes" id="UP000612456"/>
    </source>
</evidence>
<evidence type="ECO:0000313" key="13">
    <source>
        <dbReference type="EMBL" id="GGD69818.1"/>
    </source>
</evidence>
<comment type="caution">
    <text evidence="13">The sequence shown here is derived from an EMBL/GenBank/DDBJ whole genome shotgun (WGS) entry which is preliminary data.</text>
</comment>
<reference evidence="13" key="2">
    <citation type="submission" date="2020-09" db="EMBL/GenBank/DDBJ databases">
        <authorList>
            <person name="Sun Q."/>
            <person name="Zhou Y."/>
        </authorList>
    </citation>
    <scope>NUCLEOTIDE SEQUENCE</scope>
    <source>
        <strain evidence="13">CGMCC 1.15178</strain>
    </source>
</reference>
<dbReference type="PIRSF" id="PIRSF000478">
    <property type="entry name" value="TP_PyNP"/>
    <property type="match status" value="1"/>
</dbReference>
<dbReference type="InterPro" id="IPR017459">
    <property type="entry name" value="Glycosyl_Trfase_fam3_N_dom"/>
</dbReference>
<dbReference type="EMBL" id="BMHP01000002">
    <property type="protein sequence ID" value="GGD69818.1"/>
    <property type="molecule type" value="Genomic_DNA"/>
</dbReference>
<dbReference type="InterPro" id="IPR036566">
    <property type="entry name" value="PYNP-like_C_sf"/>
</dbReference>
<dbReference type="NCBIfam" id="TIGR02644">
    <property type="entry name" value="Y_phosphoryl"/>
    <property type="match status" value="1"/>
</dbReference>
<comment type="cofactor">
    <cofactor evidence="2">
        <name>K(+)</name>
        <dbReference type="ChEBI" id="CHEBI:29103"/>
    </cofactor>
</comment>
<dbReference type="GO" id="GO:0006206">
    <property type="term" value="P:pyrimidine nucleobase metabolic process"/>
    <property type="evidence" value="ECO:0007669"/>
    <property type="project" value="InterPro"/>
</dbReference>
<evidence type="ECO:0000256" key="8">
    <source>
        <dbReference type="ARBA" id="ARBA00022676"/>
    </source>
</evidence>
<dbReference type="InterPro" id="IPR035902">
    <property type="entry name" value="Nuc_phospho_transferase"/>
</dbReference>
<dbReference type="NCBIfam" id="NF004490">
    <property type="entry name" value="PRK05820.1"/>
    <property type="match status" value="1"/>
</dbReference>
<comment type="function">
    <text evidence="3">Catalyzes phosphorolysis of the pyrimidine nucleosides uridine, thymidine and 2'-deoxyuridine with the formation of the corresponding pyrimidine base and ribose-1-phosphate.</text>
</comment>
<dbReference type="PANTHER" id="PTHR10515">
    <property type="entry name" value="THYMIDINE PHOSPHORYLASE"/>
    <property type="match status" value="1"/>
</dbReference>
<comment type="subunit">
    <text evidence="5">Homodimer.</text>
</comment>
<dbReference type="InterPro" id="IPR017872">
    <property type="entry name" value="Pyrmidine_PPase_CS"/>
</dbReference>
<evidence type="ECO:0000256" key="9">
    <source>
        <dbReference type="ARBA" id="ARBA00022679"/>
    </source>
</evidence>
<dbReference type="InterPro" id="IPR013102">
    <property type="entry name" value="PYNP_C"/>
</dbReference>
<dbReference type="GO" id="GO:0006213">
    <property type="term" value="P:pyrimidine nucleoside metabolic process"/>
    <property type="evidence" value="ECO:0007669"/>
    <property type="project" value="InterPro"/>
</dbReference>
<name>A0A917DTM5_9BACL</name>
<keyword evidence="9" id="KW-0808">Transferase</keyword>
<dbReference type="Pfam" id="PF02885">
    <property type="entry name" value="Glycos_trans_3N"/>
    <property type="match status" value="1"/>
</dbReference>
<reference evidence="13" key="1">
    <citation type="journal article" date="2014" name="Int. J. Syst. Evol. Microbiol.">
        <title>Complete genome sequence of Corynebacterium casei LMG S-19264T (=DSM 44701T), isolated from a smear-ripened cheese.</title>
        <authorList>
            <consortium name="US DOE Joint Genome Institute (JGI-PGF)"/>
            <person name="Walter F."/>
            <person name="Albersmeier A."/>
            <person name="Kalinowski J."/>
            <person name="Ruckert C."/>
        </authorList>
    </citation>
    <scope>NUCLEOTIDE SEQUENCE</scope>
    <source>
        <strain evidence="13">CGMCC 1.15178</strain>
    </source>
</reference>
<dbReference type="PANTHER" id="PTHR10515:SF0">
    <property type="entry name" value="THYMIDINE PHOSPHORYLASE"/>
    <property type="match status" value="1"/>
</dbReference>
<dbReference type="InterPro" id="IPR036320">
    <property type="entry name" value="Glycosyl_Trfase_fam3_N_dom_sf"/>
</dbReference>
<dbReference type="Pfam" id="PF07831">
    <property type="entry name" value="PYNP_C"/>
    <property type="match status" value="1"/>
</dbReference>
<comment type="catalytic activity">
    <reaction evidence="11">
        <text>thymidine + phosphate = 2-deoxy-alpha-D-ribose 1-phosphate + thymine</text>
        <dbReference type="Rhea" id="RHEA:16037"/>
        <dbReference type="ChEBI" id="CHEBI:17748"/>
        <dbReference type="ChEBI" id="CHEBI:17821"/>
        <dbReference type="ChEBI" id="CHEBI:43474"/>
        <dbReference type="ChEBI" id="CHEBI:57259"/>
        <dbReference type="EC" id="2.4.2.2"/>
    </reaction>
</comment>
<evidence type="ECO:0000256" key="3">
    <source>
        <dbReference type="ARBA" id="ARBA00003877"/>
    </source>
</evidence>
<evidence type="ECO:0000256" key="5">
    <source>
        <dbReference type="ARBA" id="ARBA00011738"/>
    </source>
</evidence>
<keyword evidence="8" id="KW-0328">Glycosyltransferase</keyword>
<accession>A0A917DTM5</accession>
<dbReference type="InterPro" id="IPR018090">
    <property type="entry name" value="Pyrmidine_PPas_bac/euk"/>
</dbReference>
<proteinExistence type="inferred from homology"/>
<keyword evidence="14" id="KW-1185">Reference proteome</keyword>
<evidence type="ECO:0000256" key="11">
    <source>
        <dbReference type="ARBA" id="ARBA00048525"/>
    </source>
</evidence>
<dbReference type="EC" id="2.4.2.2" evidence="6"/>
<dbReference type="GO" id="GO:0004645">
    <property type="term" value="F:1,4-alpha-oligoglucan phosphorylase activity"/>
    <property type="evidence" value="ECO:0007669"/>
    <property type="project" value="InterPro"/>
</dbReference>
<dbReference type="RefSeq" id="WP_188992711.1">
    <property type="nucleotide sequence ID" value="NZ_BMHP01000002.1"/>
</dbReference>